<dbReference type="AlphaFoldDB" id="A0A7W7HXZ4"/>
<dbReference type="InterPro" id="IPR040919">
    <property type="entry name" value="Asparaginase_C"/>
</dbReference>
<organism evidence="6 7">
    <name type="scientific">Actinoplanes digitatis</name>
    <dbReference type="NCBI Taxonomy" id="1868"/>
    <lineage>
        <taxon>Bacteria</taxon>
        <taxon>Bacillati</taxon>
        <taxon>Actinomycetota</taxon>
        <taxon>Actinomycetes</taxon>
        <taxon>Micromonosporales</taxon>
        <taxon>Micromonosporaceae</taxon>
        <taxon>Actinoplanes</taxon>
    </lineage>
</organism>
<dbReference type="GO" id="GO:0006528">
    <property type="term" value="P:asparagine metabolic process"/>
    <property type="evidence" value="ECO:0007669"/>
    <property type="project" value="InterPro"/>
</dbReference>
<protein>
    <submittedName>
        <fullName evidence="6">L-asparaginase</fullName>
        <ecNumber evidence="6">3.5.1.1</ecNumber>
    </submittedName>
</protein>
<dbReference type="SFLD" id="SFLDS00057">
    <property type="entry name" value="Glutaminase/Asparaginase"/>
    <property type="match status" value="1"/>
</dbReference>
<dbReference type="InterPro" id="IPR006034">
    <property type="entry name" value="Asparaginase/glutaminase-like"/>
</dbReference>
<name>A0A7W7HXZ4_9ACTN</name>
<dbReference type="PIRSF" id="PIRSF500176">
    <property type="entry name" value="L_ASNase"/>
    <property type="match status" value="1"/>
</dbReference>
<feature type="domain" description="L-asparaginase N-terminal" evidence="4">
    <location>
        <begin position="8"/>
        <end position="193"/>
    </location>
</feature>
<dbReference type="InterPro" id="IPR027474">
    <property type="entry name" value="L-asparaginase_N"/>
</dbReference>
<feature type="active site" description="O-isoaspartyl threonine intermediate" evidence="3">
    <location>
        <position position="17"/>
    </location>
</feature>
<accession>A0A7W7HXZ4</accession>
<evidence type="ECO:0000313" key="7">
    <source>
        <dbReference type="Proteomes" id="UP000578112"/>
    </source>
</evidence>
<dbReference type="PANTHER" id="PTHR11707:SF28">
    <property type="entry name" value="60 KDA LYSOPHOSPHOLIPASE"/>
    <property type="match status" value="1"/>
</dbReference>
<dbReference type="InterPro" id="IPR027473">
    <property type="entry name" value="L-asparaginase_C"/>
</dbReference>
<dbReference type="SUPFAM" id="SSF53774">
    <property type="entry name" value="Glutaminase/Asparaginase"/>
    <property type="match status" value="1"/>
</dbReference>
<evidence type="ECO:0000259" key="5">
    <source>
        <dbReference type="Pfam" id="PF17763"/>
    </source>
</evidence>
<evidence type="ECO:0000256" key="1">
    <source>
        <dbReference type="ARBA" id="ARBA00010518"/>
    </source>
</evidence>
<proteinExistence type="inferred from homology"/>
<comment type="similarity">
    <text evidence="1">Belongs to the asparaginase 1 family.</text>
</comment>
<dbReference type="PROSITE" id="PS51732">
    <property type="entry name" value="ASN_GLN_ASE_3"/>
    <property type="match status" value="1"/>
</dbReference>
<dbReference type="SMART" id="SM00870">
    <property type="entry name" value="Asparaginase"/>
    <property type="match status" value="1"/>
</dbReference>
<dbReference type="PRINTS" id="PR00139">
    <property type="entry name" value="ASNGLNASE"/>
</dbReference>
<keyword evidence="7" id="KW-1185">Reference proteome</keyword>
<evidence type="ECO:0000256" key="3">
    <source>
        <dbReference type="PIRSR" id="PIRSR001220-1"/>
    </source>
</evidence>
<dbReference type="Proteomes" id="UP000578112">
    <property type="component" value="Unassembled WGS sequence"/>
</dbReference>
<dbReference type="GO" id="GO:0004067">
    <property type="term" value="F:asparaginase activity"/>
    <property type="evidence" value="ECO:0007669"/>
    <property type="project" value="UniProtKB-UniRule"/>
</dbReference>
<keyword evidence="2 6" id="KW-0378">Hydrolase</keyword>
<dbReference type="Gene3D" id="3.40.50.1170">
    <property type="entry name" value="L-asparaginase, N-terminal domain"/>
    <property type="match status" value="1"/>
</dbReference>
<dbReference type="EMBL" id="JACHNH010000001">
    <property type="protein sequence ID" value="MBB4762827.1"/>
    <property type="molecule type" value="Genomic_DNA"/>
</dbReference>
<dbReference type="CDD" id="cd08964">
    <property type="entry name" value="L-asparaginase_II"/>
    <property type="match status" value="1"/>
</dbReference>
<dbReference type="FunFam" id="3.40.50.1170:FF:000001">
    <property type="entry name" value="L-asparaginase 2"/>
    <property type="match status" value="1"/>
</dbReference>
<dbReference type="Pfam" id="PF17763">
    <property type="entry name" value="Asparaginase_C"/>
    <property type="match status" value="1"/>
</dbReference>
<dbReference type="PIRSF" id="PIRSF001220">
    <property type="entry name" value="L-ASNase_gatD"/>
    <property type="match status" value="1"/>
</dbReference>
<evidence type="ECO:0000259" key="4">
    <source>
        <dbReference type="Pfam" id="PF00710"/>
    </source>
</evidence>
<dbReference type="RefSeq" id="WP_275411349.1">
    <property type="nucleotide sequence ID" value="NZ_BOMK01000006.1"/>
</dbReference>
<comment type="caution">
    <text evidence="6">The sequence shown here is derived from an EMBL/GenBank/DDBJ whole genome shotgun (WGS) entry which is preliminary data.</text>
</comment>
<dbReference type="PANTHER" id="PTHR11707">
    <property type="entry name" value="L-ASPARAGINASE"/>
    <property type="match status" value="1"/>
</dbReference>
<evidence type="ECO:0000256" key="2">
    <source>
        <dbReference type="ARBA" id="ARBA00022801"/>
    </source>
</evidence>
<dbReference type="InterPro" id="IPR037152">
    <property type="entry name" value="L-asparaginase_N_sf"/>
</dbReference>
<gene>
    <name evidence="6" type="ORF">BJ971_003383</name>
</gene>
<dbReference type="InterPro" id="IPR036152">
    <property type="entry name" value="Asp/glu_Ase-like_sf"/>
</dbReference>
<sequence>MNSAHRDRVALYSLGGTIAMTPQPSGGVAPALSASELLGAIPGLAETGIQVDVHDFRRLPGASLTFHDLIELAHHIDRQISDGVDGVVVTQGTDTIEETAYLLDLLHTADAPIIVTGAMRSATAASADGPANLLAALRVAASPSARRLGCLVVFADEIHAARYVRKTHASSLTAFTSRPGPIGYVAEDEAHILLRPEPGPKPTIVDQDRLPRVAVVPAILSDDGHLLGTVAERVDGLVVAAFGVGHVPAAWVPTLAETAARIPVVLASRTGAGSVHTNTYGFPGSEKDLLARGLISAGALDPYKARILLSLLLAGNASRADIATAFTQA</sequence>
<dbReference type="Pfam" id="PF00710">
    <property type="entry name" value="Asparaginase"/>
    <property type="match status" value="1"/>
</dbReference>
<dbReference type="InterPro" id="IPR004550">
    <property type="entry name" value="AsnASE_II"/>
</dbReference>
<dbReference type="EC" id="3.5.1.1" evidence="6"/>
<reference evidence="6 7" key="1">
    <citation type="submission" date="2020-08" db="EMBL/GenBank/DDBJ databases">
        <title>Sequencing the genomes of 1000 actinobacteria strains.</title>
        <authorList>
            <person name="Klenk H.-P."/>
        </authorList>
    </citation>
    <scope>NUCLEOTIDE SEQUENCE [LARGE SCALE GENOMIC DNA]</scope>
    <source>
        <strain evidence="6 7">DSM 43149</strain>
    </source>
</reference>
<evidence type="ECO:0000313" key="6">
    <source>
        <dbReference type="EMBL" id="MBB4762827.1"/>
    </source>
</evidence>
<dbReference type="Gene3D" id="3.40.50.40">
    <property type="match status" value="1"/>
</dbReference>
<feature type="domain" description="Asparaginase/glutaminase C-terminal" evidence="5">
    <location>
        <begin position="212"/>
        <end position="326"/>
    </location>
</feature>